<dbReference type="AlphaFoldDB" id="A0ABC9CYA7"/>
<dbReference type="InterPro" id="IPR015300">
    <property type="entry name" value="DNA-bd_pseudobarrel_sf"/>
</dbReference>
<dbReference type="GO" id="GO:0003677">
    <property type="term" value="F:DNA binding"/>
    <property type="evidence" value="ECO:0007669"/>
    <property type="project" value="UniProtKB-KW"/>
</dbReference>
<dbReference type="CDD" id="cd10017">
    <property type="entry name" value="B3_DNA"/>
    <property type="match status" value="1"/>
</dbReference>
<comment type="subcellular location">
    <subcellularLocation>
        <location evidence="1">Nucleus</location>
    </subcellularLocation>
</comment>
<dbReference type="PROSITE" id="PS50863">
    <property type="entry name" value="B3"/>
    <property type="match status" value="2"/>
</dbReference>
<organism evidence="7 8">
    <name type="scientific">Urochloa decumbens</name>
    <dbReference type="NCBI Taxonomy" id="240449"/>
    <lineage>
        <taxon>Eukaryota</taxon>
        <taxon>Viridiplantae</taxon>
        <taxon>Streptophyta</taxon>
        <taxon>Embryophyta</taxon>
        <taxon>Tracheophyta</taxon>
        <taxon>Spermatophyta</taxon>
        <taxon>Magnoliopsida</taxon>
        <taxon>Liliopsida</taxon>
        <taxon>Poales</taxon>
        <taxon>Poaceae</taxon>
        <taxon>PACMAD clade</taxon>
        <taxon>Panicoideae</taxon>
        <taxon>Panicodae</taxon>
        <taxon>Paniceae</taxon>
        <taxon>Melinidinae</taxon>
        <taxon>Urochloa</taxon>
    </lineage>
</organism>
<dbReference type="SMART" id="SM01019">
    <property type="entry name" value="B3"/>
    <property type="match status" value="3"/>
</dbReference>
<evidence type="ECO:0000256" key="4">
    <source>
        <dbReference type="ARBA" id="ARBA00023163"/>
    </source>
</evidence>
<dbReference type="InterPro" id="IPR003340">
    <property type="entry name" value="B3_DNA-bd"/>
</dbReference>
<gene>
    <name evidence="7" type="ORF">URODEC1_LOCUS79753</name>
</gene>
<dbReference type="Pfam" id="PF02362">
    <property type="entry name" value="B3"/>
    <property type="match status" value="2"/>
</dbReference>
<dbReference type="GO" id="GO:0005634">
    <property type="term" value="C:nucleus"/>
    <property type="evidence" value="ECO:0007669"/>
    <property type="project" value="UniProtKB-SubCell"/>
</dbReference>
<dbReference type="Gene3D" id="2.40.330.10">
    <property type="entry name" value="DNA-binding pseudobarrel domain"/>
    <property type="match status" value="3"/>
</dbReference>
<evidence type="ECO:0000256" key="5">
    <source>
        <dbReference type="ARBA" id="ARBA00023242"/>
    </source>
</evidence>
<dbReference type="EMBL" id="OZ075140">
    <property type="protein sequence ID" value="CAL5028136.1"/>
    <property type="molecule type" value="Genomic_DNA"/>
</dbReference>
<proteinExistence type="predicted"/>
<evidence type="ECO:0000256" key="1">
    <source>
        <dbReference type="ARBA" id="ARBA00004123"/>
    </source>
</evidence>
<accession>A0ABC9CYA7</accession>
<evidence type="ECO:0000256" key="2">
    <source>
        <dbReference type="ARBA" id="ARBA00023015"/>
    </source>
</evidence>
<reference evidence="7" key="1">
    <citation type="submission" date="2024-10" db="EMBL/GenBank/DDBJ databases">
        <authorList>
            <person name="Ryan C."/>
        </authorList>
    </citation>
    <scope>NUCLEOTIDE SEQUENCE [LARGE SCALE GENOMIC DNA]</scope>
</reference>
<protein>
    <recommendedName>
        <fullName evidence="6">TF-B3 domain-containing protein</fullName>
    </recommendedName>
</protein>
<evidence type="ECO:0000313" key="7">
    <source>
        <dbReference type="EMBL" id="CAL5028136.1"/>
    </source>
</evidence>
<keyword evidence="4" id="KW-0804">Transcription</keyword>
<keyword evidence="5" id="KW-0539">Nucleus</keyword>
<keyword evidence="2" id="KW-0805">Transcription regulation</keyword>
<dbReference type="InterPro" id="IPR039218">
    <property type="entry name" value="REM_fam"/>
</dbReference>
<evidence type="ECO:0000256" key="3">
    <source>
        <dbReference type="ARBA" id="ARBA00023125"/>
    </source>
</evidence>
<dbReference type="SUPFAM" id="SSF101936">
    <property type="entry name" value="DNA-binding pseudobarrel domain"/>
    <property type="match status" value="3"/>
</dbReference>
<name>A0ABC9CYA7_9POAL</name>
<feature type="domain" description="TF-B3" evidence="6">
    <location>
        <begin position="62"/>
        <end position="112"/>
    </location>
</feature>
<keyword evidence="3" id="KW-0238">DNA-binding</keyword>
<sequence length="398" mass="43893">MASSGDQGVSNSTAKNLRVLLQFSGDTLRIPDELAAEIGAGQVLVVRPTGAGGKVKVKVWVWPVEVGRDGGGAFLGGGWAEFAEASGVEEGWLLVLRHRGRSVLIVKAFDASRCLRDLGADTPPEAGATVSRKDATRKRQFISALPTNFMEKMRTPANFVQQYLPKEHLNNQSAVILGPFGKVHNIKLEMVQSDVFLAGGWPQFLAFHDITEAHALLLRYEGNMFFTVKVFGPNGCLRKSKHKEARVPQNIEEQQEAPSASIRKCCKNDLPIGDGEKKPQGPITSLKKASSRLKCIYEIGPPAWIRKEMSIKSIKKYIPLPGVFCDAIGFREACTITFKTSLSSTSSWHVCVLPFRNSSHQTGAGWRRFCQDNKIKEGDVCTFNIIDSTLWHVVISRR</sequence>
<evidence type="ECO:0000259" key="6">
    <source>
        <dbReference type="PROSITE" id="PS50863"/>
    </source>
</evidence>
<dbReference type="PANTHER" id="PTHR31674:SF86">
    <property type="entry name" value="B3 DOMAIN-CONTAINING PROTEIN OS04G0347400-RELATED"/>
    <property type="match status" value="1"/>
</dbReference>
<keyword evidence="8" id="KW-1185">Reference proteome</keyword>
<evidence type="ECO:0000313" key="8">
    <source>
        <dbReference type="Proteomes" id="UP001497457"/>
    </source>
</evidence>
<dbReference type="PANTHER" id="PTHR31674">
    <property type="entry name" value="B3 DOMAIN-CONTAINING PROTEIN REM-LIKE 3-RELATED"/>
    <property type="match status" value="1"/>
</dbReference>
<dbReference type="Proteomes" id="UP001497457">
    <property type="component" value="Chromosome 30rd"/>
</dbReference>
<feature type="domain" description="TF-B3" evidence="6">
    <location>
        <begin position="303"/>
        <end position="398"/>
    </location>
</feature>